<evidence type="ECO:0000256" key="1">
    <source>
        <dbReference type="ARBA" id="ARBA00004141"/>
    </source>
</evidence>
<feature type="transmembrane region" description="Helical" evidence="8">
    <location>
        <begin position="20"/>
        <end position="39"/>
    </location>
</feature>
<keyword evidence="6 8" id="KW-0472">Membrane</keyword>
<keyword evidence="4" id="KW-0029">Amino-acid transport</keyword>
<keyword evidence="11" id="KW-1185">Reference proteome</keyword>
<evidence type="ECO:0000256" key="8">
    <source>
        <dbReference type="SAM" id="Phobius"/>
    </source>
</evidence>
<dbReference type="PANTHER" id="PTHR43495:SF5">
    <property type="entry name" value="GAMMA-AMINOBUTYRIC ACID PERMEASE"/>
    <property type="match status" value="1"/>
</dbReference>
<evidence type="ECO:0000256" key="6">
    <source>
        <dbReference type="ARBA" id="ARBA00023136"/>
    </source>
</evidence>
<evidence type="ECO:0000256" key="3">
    <source>
        <dbReference type="ARBA" id="ARBA00022692"/>
    </source>
</evidence>
<dbReference type="InterPro" id="IPR004841">
    <property type="entry name" value="AA-permease/SLC12A_dom"/>
</dbReference>
<feature type="transmembrane region" description="Helical" evidence="8">
    <location>
        <begin position="197"/>
        <end position="224"/>
    </location>
</feature>
<protein>
    <submittedName>
        <fullName evidence="10">Amino acid permease</fullName>
    </submittedName>
</protein>
<dbReference type="Pfam" id="PF00324">
    <property type="entry name" value="AA_permease"/>
    <property type="match status" value="1"/>
</dbReference>
<organism evidence="10 11">
    <name type="scientific">Chungangia koreensis</name>
    <dbReference type="NCBI Taxonomy" id="752657"/>
    <lineage>
        <taxon>Bacteria</taxon>
        <taxon>Bacillati</taxon>
        <taxon>Bacillota</taxon>
        <taxon>Bacilli</taxon>
        <taxon>Lactobacillales</taxon>
        <taxon>Chungangia</taxon>
    </lineage>
</organism>
<reference evidence="11" key="1">
    <citation type="journal article" date="2019" name="Int. J. Syst. Evol. Microbiol.">
        <title>The Global Catalogue of Microorganisms (GCM) 10K type strain sequencing project: providing services to taxonomists for standard genome sequencing and annotation.</title>
        <authorList>
            <consortium name="The Broad Institute Genomics Platform"/>
            <consortium name="The Broad Institute Genome Sequencing Center for Infectious Disease"/>
            <person name="Wu L."/>
            <person name="Ma J."/>
        </authorList>
    </citation>
    <scope>NUCLEOTIDE SEQUENCE [LARGE SCALE GENOMIC DNA]</scope>
    <source>
        <strain evidence="11">CCUG 59778</strain>
    </source>
</reference>
<sequence>MSQNQDSGKEASYEWWQLSLIGVGCIIGTGFFLGSGIAIKMTGPSVVLSFLLAACGTYIVYEALAKMSAKDPQKGSFRTYAKQAFGRWAGFSSGWAYWCSEMLIIGSQLTAISLLAKFWFPDVPLWIFASGFAICGLLVLFIGTKGFGKLESIFAVTKVAAIFMFIVVAIVALTGIIEGDKNSGFPGSLAEVFPNGALGFWSSLLFAFYAFGGIEVMSIMAVHLKNKEDAPKAGKVMISLLVAIYIAAISLVLYLLPWNSVKDDKSPFVTALDSYNLDFFPHVFIGAIIIAGFSTMSASLFSVTTILLTLSEEGDAPSLFSKQMKWKLAVPLPAVGLTAVVLIMSIVASRLLPSNVYEYVTTAAGLMILYNWLFILAMSHRIFEPTKADKVKRMIAFILLMVALSGTLASSTSRPGFFISLGFLSIIAVVVYFLQKRWKKEEGLSPKTSVQAPLAQSKGQTES</sequence>
<feature type="transmembrane region" description="Helical" evidence="8">
    <location>
        <begin position="279"/>
        <end position="308"/>
    </location>
</feature>
<keyword evidence="3 8" id="KW-0812">Transmembrane</keyword>
<keyword evidence="5 8" id="KW-1133">Transmembrane helix</keyword>
<evidence type="ECO:0000256" key="5">
    <source>
        <dbReference type="ARBA" id="ARBA00022989"/>
    </source>
</evidence>
<feature type="transmembrane region" description="Helical" evidence="8">
    <location>
        <begin position="391"/>
        <end position="410"/>
    </location>
</feature>
<feature type="transmembrane region" description="Helical" evidence="8">
    <location>
        <begin position="125"/>
        <end position="143"/>
    </location>
</feature>
<dbReference type="PIRSF" id="PIRSF006060">
    <property type="entry name" value="AA_transporter"/>
    <property type="match status" value="1"/>
</dbReference>
<feature type="transmembrane region" description="Helical" evidence="8">
    <location>
        <begin position="45"/>
        <end position="64"/>
    </location>
</feature>
<dbReference type="EMBL" id="JBHSEC010000014">
    <property type="protein sequence ID" value="MFC4410334.1"/>
    <property type="molecule type" value="Genomic_DNA"/>
</dbReference>
<feature type="transmembrane region" description="Helical" evidence="8">
    <location>
        <begin position="416"/>
        <end position="434"/>
    </location>
</feature>
<evidence type="ECO:0000313" key="10">
    <source>
        <dbReference type="EMBL" id="MFC4410334.1"/>
    </source>
</evidence>
<dbReference type="InterPro" id="IPR036259">
    <property type="entry name" value="MFS_trans_sf"/>
</dbReference>
<dbReference type="SUPFAM" id="SSF103473">
    <property type="entry name" value="MFS general substrate transporter"/>
    <property type="match status" value="1"/>
</dbReference>
<feature type="transmembrane region" description="Helical" evidence="8">
    <location>
        <begin position="359"/>
        <end position="379"/>
    </location>
</feature>
<dbReference type="RefSeq" id="WP_378154058.1">
    <property type="nucleotide sequence ID" value="NZ_JBHSEC010000014.1"/>
</dbReference>
<feature type="transmembrane region" description="Helical" evidence="8">
    <location>
        <begin position="328"/>
        <end position="347"/>
    </location>
</feature>
<feature type="region of interest" description="Disordered" evidence="7">
    <location>
        <begin position="442"/>
        <end position="463"/>
    </location>
</feature>
<comment type="subcellular location">
    <subcellularLocation>
        <location evidence="1">Membrane</location>
        <topology evidence="1">Multi-pass membrane protein</topology>
    </subcellularLocation>
</comment>
<dbReference type="PANTHER" id="PTHR43495">
    <property type="entry name" value="GABA PERMEASE"/>
    <property type="match status" value="1"/>
</dbReference>
<keyword evidence="2" id="KW-0813">Transport</keyword>
<accession>A0ABV8X5L0</accession>
<feature type="domain" description="Amino acid permease/ SLC12A" evidence="9">
    <location>
        <begin position="19"/>
        <end position="382"/>
    </location>
</feature>
<evidence type="ECO:0000259" key="9">
    <source>
        <dbReference type="Pfam" id="PF00324"/>
    </source>
</evidence>
<gene>
    <name evidence="10" type="ORF">ACFOZY_07855</name>
</gene>
<comment type="caution">
    <text evidence="10">The sequence shown here is derived from an EMBL/GenBank/DDBJ whole genome shotgun (WGS) entry which is preliminary data.</text>
</comment>
<evidence type="ECO:0000256" key="2">
    <source>
        <dbReference type="ARBA" id="ARBA00022448"/>
    </source>
</evidence>
<evidence type="ECO:0000256" key="4">
    <source>
        <dbReference type="ARBA" id="ARBA00022970"/>
    </source>
</evidence>
<evidence type="ECO:0000313" key="11">
    <source>
        <dbReference type="Proteomes" id="UP001595817"/>
    </source>
</evidence>
<proteinExistence type="predicted"/>
<dbReference type="Proteomes" id="UP001595817">
    <property type="component" value="Unassembled WGS sequence"/>
</dbReference>
<feature type="transmembrane region" description="Helical" evidence="8">
    <location>
        <begin position="236"/>
        <end position="259"/>
    </location>
</feature>
<evidence type="ECO:0000256" key="7">
    <source>
        <dbReference type="SAM" id="MobiDB-lite"/>
    </source>
</evidence>
<dbReference type="Gene3D" id="1.20.1740.10">
    <property type="entry name" value="Amino acid/polyamine transporter I"/>
    <property type="match status" value="1"/>
</dbReference>
<name>A0ABV8X5L0_9LACT</name>
<feature type="transmembrane region" description="Helical" evidence="8">
    <location>
        <begin position="155"/>
        <end position="177"/>
    </location>
</feature>